<dbReference type="EMBL" id="OV696698">
    <property type="protein sequence ID" value="CAH1243402.1"/>
    <property type="molecule type" value="Genomic_DNA"/>
</dbReference>
<dbReference type="Proteomes" id="UP000838412">
    <property type="component" value="Chromosome 13"/>
</dbReference>
<feature type="signal peptide" evidence="1">
    <location>
        <begin position="1"/>
        <end position="21"/>
    </location>
</feature>
<organism evidence="2 3">
    <name type="scientific">Branchiostoma lanceolatum</name>
    <name type="common">Common lancelet</name>
    <name type="synonym">Amphioxus lanceolatum</name>
    <dbReference type="NCBI Taxonomy" id="7740"/>
    <lineage>
        <taxon>Eukaryota</taxon>
        <taxon>Metazoa</taxon>
        <taxon>Chordata</taxon>
        <taxon>Cephalochordata</taxon>
        <taxon>Leptocardii</taxon>
        <taxon>Amphioxiformes</taxon>
        <taxon>Branchiostomatidae</taxon>
        <taxon>Branchiostoma</taxon>
    </lineage>
</organism>
<gene>
    <name evidence="2" type="primary">Hypp7087</name>
    <name evidence="2" type="ORF">BLAG_LOCUS6382</name>
</gene>
<evidence type="ECO:0000313" key="3">
    <source>
        <dbReference type="Proteomes" id="UP000838412"/>
    </source>
</evidence>
<dbReference type="OrthoDB" id="10008666at2759"/>
<dbReference type="AlphaFoldDB" id="A0A8J9YXD6"/>
<reference evidence="2" key="1">
    <citation type="submission" date="2022-01" db="EMBL/GenBank/DDBJ databases">
        <authorList>
            <person name="Braso-Vives M."/>
        </authorList>
    </citation>
    <scope>NUCLEOTIDE SEQUENCE</scope>
</reference>
<protein>
    <submittedName>
        <fullName evidence="2">Hypp7087 protein</fullName>
    </submittedName>
</protein>
<evidence type="ECO:0000256" key="1">
    <source>
        <dbReference type="SAM" id="SignalP"/>
    </source>
</evidence>
<keyword evidence="1" id="KW-0732">Signal</keyword>
<proteinExistence type="predicted"/>
<feature type="chain" id="PRO_5035437506" evidence="1">
    <location>
        <begin position="22"/>
        <end position="320"/>
    </location>
</feature>
<name>A0A8J9YXD6_BRALA</name>
<accession>A0A8J9YXD6</accession>
<sequence>MMEMNVMFVFVGALCLGTTQAAMHGLDWATVQAIHDAAVQALTEQYFQAFNNIATAAGEFTYVNATCARALQGSCGRCVTKKCQQWAMTCGMTLPETSDMTMLGGQAVQADLKKLRKFISQGERLDTGRYTYISAPGESIQCAVDAASLAVSAGTLLVGKRDVADVICDTVGVVGTAVDLVTGGISGIIEGGVNLVDDAISAIANLFGRRKRDLQCDVLQLEPAASCMQLVPECGGECQGCAKLANTAARFHKSMAKNSWAMRQSNAFMTRAVTYNPVSGQMVAEVMAMGQRMKIALSGPVNPATAGKRLASAVMKKLRQ</sequence>
<keyword evidence="3" id="KW-1185">Reference proteome</keyword>
<evidence type="ECO:0000313" key="2">
    <source>
        <dbReference type="EMBL" id="CAH1243402.1"/>
    </source>
</evidence>